<dbReference type="InParanoid" id="A0A0V0QXG4"/>
<comment type="caution">
    <text evidence="4">The sequence shown here is derived from an EMBL/GenBank/DDBJ whole genome shotgun (WGS) entry which is preliminary data.</text>
</comment>
<keyword evidence="5" id="KW-1185">Reference proteome</keyword>
<evidence type="ECO:0008006" key="6">
    <source>
        <dbReference type="Google" id="ProtNLM"/>
    </source>
</evidence>
<feature type="transmembrane region" description="Helical" evidence="3">
    <location>
        <begin position="222"/>
        <end position="248"/>
    </location>
</feature>
<proteinExistence type="predicted"/>
<evidence type="ECO:0000313" key="5">
    <source>
        <dbReference type="Proteomes" id="UP000054937"/>
    </source>
</evidence>
<sequence length="587" mass="71356">MENETKSRKLSDKQNCPCYGQNIEPIESKVLKHIILQYCRLCTQNVIKGCYIYLKGPCIDGQQNFSPNRKKYKLEIKQRESCDNIDTSYLQAGFSVSEEIFFRINNYTYYDQLRNLPKWETFFSQYRYALYQKGIRGESIQCRKNQELYKQFKEKIEILNEKVIFLSNWPKYNAYYNQIHDLNDYKRIVENEYDCPGKIELQYVFESLEGRIQQNMEISRKVYTLMTALPIQFFVFFILLCFGISLLYKFILKLYKIINFKQVWGKIIYYVTCKKNDKYLKKLEQEKILKQIQEENKKKNQQLQKKQQQEQKQNLEKVKIYNNIYQEQPKFQKENQYQCNNKEQDNYNMEDNKIQEFQFQTEEALMSQQGNLHEYYKQEDIIQINNQNDNNFYNQQKYFWPQQQDYPLYPLQSQYYEEKYDINQYNNQHLYKKHDKNINNDREKDGKQQFKNQKEQKFSIKQIKLQQSKLDSNQGDMINVNPLIEFPQDQISSENSERKFNITKNSNNKNKLDLQKPYNPFESKQLSEQNGGEIDEKKVNPYLIQNDKSLMLNYNKQKQAQQKDFEIKRLESINIDYKEENKMEVKK</sequence>
<evidence type="ECO:0000256" key="2">
    <source>
        <dbReference type="SAM" id="MobiDB-lite"/>
    </source>
</evidence>
<evidence type="ECO:0000313" key="4">
    <source>
        <dbReference type="EMBL" id="KRX06720.1"/>
    </source>
</evidence>
<dbReference type="Proteomes" id="UP000054937">
    <property type="component" value="Unassembled WGS sequence"/>
</dbReference>
<reference evidence="4 5" key="1">
    <citation type="journal article" date="2015" name="Sci. Rep.">
        <title>Genome of the facultative scuticociliatosis pathogen Pseudocohnilembus persalinus provides insight into its virulence through horizontal gene transfer.</title>
        <authorList>
            <person name="Xiong J."/>
            <person name="Wang G."/>
            <person name="Cheng J."/>
            <person name="Tian M."/>
            <person name="Pan X."/>
            <person name="Warren A."/>
            <person name="Jiang C."/>
            <person name="Yuan D."/>
            <person name="Miao W."/>
        </authorList>
    </citation>
    <scope>NUCLEOTIDE SEQUENCE [LARGE SCALE GENOMIC DNA]</scope>
    <source>
        <strain evidence="4">36N120E</strain>
    </source>
</reference>
<name>A0A0V0QXG4_PSEPJ</name>
<dbReference type="EMBL" id="LDAU01000092">
    <property type="protein sequence ID" value="KRX06720.1"/>
    <property type="molecule type" value="Genomic_DNA"/>
</dbReference>
<keyword evidence="3" id="KW-0472">Membrane</keyword>
<accession>A0A0V0QXG4</accession>
<evidence type="ECO:0000256" key="3">
    <source>
        <dbReference type="SAM" id="Phobius"/>
    </source>
</evidence>
<protein>
    <recommendedName>
        <fullName evidence="6">Transmembrane protein</fullName>
    </recommendedName>
</protein>
<evidence type="ECO:0000256" key="1">
    <source>
        <dbReference type="SAM" id="Coils"/>
    </source>
</evidence>
<gene>
    <name evidence="4" type="ORF">PPERSA_09122</name>
</gene>
<keyword evidence="3" id="KW-0812">Transmembrane</keyword>
<organism evidence="4 5">
    <name type="scientific">Pseudocohnilembus persalinus</name>
    <name type="common">Ciliate</name>
    <dbReference type="NCBI Taxonomy" id="266149"/>
    <lineage>
        <taxon>Eukaryota</taxon>
        <taxon>Sar</taxon>
        <taxon>Alveolata</taxon>
        <taxon>Ciliophora</taxon>
        <taxon>Intramacronucleata</taxon>
        <taxon>Oligohymenophorea</taxon>
        <taxon>Scuticociliatia</taxon>
        <taxon>Philasterida</taxon>
        <taxon>Pseudocohnilembidae</taxon>
        <taxon>Pseudocohnilembus</taxon>
    </lineage>
</organism>
<dbReference type="AlphaFoldDB" id="A0A0V0QXG4"/>
<feature type="region of interest" description="Disordered" evidence="2">
    <location>
        <begin position="438"/>
        <end position="458"/>
    </location>
</feature>
<keyword evidence="1" id="KW-0175">Coiled coil</keyword>
<keyword evidence="3" id="KW-1133">Transmembrane helix</keyword>
<feature type="coiled-coil region" evidence="1">
    <location>
        <begin position="280"/>
        <end position="318"/>
    </location>
</feature>